<dbReference type="AlphaFoldDB" id="A0A7R9M076"/>
<organism evidence="2">
    <name type="scientific">Medioppia subpectinata</name>
    <dbReference type="NCBI Taxonomy" id="1979941"/>
    <lineage>
        <taxon>Eukaryota</taxon>
        <taxon>Metazoa</taxon>
        <taxon>Ecdysozoa</taxon>
        <taxon>Arthropoda</taxon>
        <taxon>Chelicerata</taxon>
        <taxon>Arachnida</taxon>
        <taxon>Acari</taxon>
        <taxon>Acariformes</taxon>
        <taxon>Sarcoptiformes</taxon>
        <taxon>Oribatida</taxon>
        <taxon>Brachypylina</taxon>
        <taxon>Oppioidea</taxon>
        <taxon>Oppiidae</taxon>
        <taxon>Medioppia</taxon>
    </lineage>
</organism>
<dbReference type="GO" id="GO:0046856">
    <property type="term" value="P:phosphatidylinositol dephosphorylation"/>
    <property type="evidence" value="ECO:0007669"/>
    <property type="project" value="InterPro"/>
</dbReference>
<name>A0A7R9M076_9ACAR</name>
<dbReference type="EMBL" id="OC910312">
    <property type="protein sequence ID" value="CAD7651136.1"/>
    <property type="molecule type" value="Genomic_DNA"/>
</dbReference>
<dbReference type="Proteomes" id="UP000759131">
    <property type="component" value="Unassembled WGS sequence"/>
</dbReference>
<protein>
    <recommendedName>
        <fullName evidence="1">Inositol polyphosphate-related phosphatase domain-containing protein</fullName>
    </recommendedName>
</protein>
<dbReference type="InterPro" id="IPR000300">
    <property type="entry name" value="IPPc"/>
</dbReference>
<reference evidence="2" key="1">
    <citation type="submission" date="2020-11" db="EMBL/GenBank/DDBJ databases">
        <authorList>
            <person name="Tran Van P."/>
        </authorList>
    </citation>
    <scope>NUCLEOTIDE SEQUENCE</scope>
</reference>
<keyword evidence="3" id="KW-1185">Reference proteome</keyword>
<evidence type="ECO:0000313" key="2">
    <source>
        <dbReference type="EMBL" id="CAD7651136.1"/>
    </source>
</evidence>
<gene>
    <name evidence="2" type="ORF">OSB1V03_LOCUS23204</name>
</gene>
<dbReference type="InterPro" id="IPR046985">
    <property type="entry name" value="IP5"/>
</dbReference>
<dbReference type="Gene3D" id="3.60.10.10">
    <property type="entry name" value="Endonuclease/exonuclease/phosphatase"/>
    <property type="match status" value="1"/>
</dbReference>
<dbReference type="GO" id="GO:0004439">
    <property type="term" value="F:phosphatidylinositol-4,5-bisphosphate 5-phosphatase activity"/>
    <property type="evidence" value="ECO:0007669"/>
    <property type="project" value="TreeGrafter"/>
</dbReference>
<evidence type="ECO:0000259" key="1">
    <source>
        <dbReference type="Pfam" id="PF22669"/>
    </source>
</evidence>
<dbReference type="PANTHER" id="PTHR11200:SF300">
    <property type="entry name" value="TYPE II INOSITOL 1,4,5-TRISPHOSPHATE 5-PHOSPHATASE"/>
    <property type="match status" value="1"/>
</dbReference>
<dbReference type="InterPro" id="IPR036691">
    <property type="entry name" value="Endo/exonu/phosph_ase_sf"/>
</dbReference>
<dbReference type="GO" id="GO:0016020">
    <property type="term" value="C:membrane"/>
    <property type="evidence" value="ECO:0007669"/>
    <property type="project" value="TreeGrafter"/>
</dbReference>
<feature type="domain" description="Inositol polyphosphate-related phosphatase" evidence="1">
    <location>
        <begin position="2"/>
        <end position="103"/>
    </location>
</feature>
<feature type="non-terminal residue" evidence="2">
    <location>
        <position position="145"/>
    </location>
</feature>
<evidence type="ECO:0000313" key="3">
    <source>
        <dbReference type="Proteomes" id="UP000759131"/>
    </source>
</evidence>
<dbReference type="PANTHER" id="PTHR11200">
    <property type="entry name" value="INOSITOL 5-PHOSPHATASE"/>
    <property type="match status" value="1"/>
</dbReference>
<dbReference type="Gene3D" id="2.60.40.10">
    <property type="entry name" value="Immunoglobulins"/>
    <property type="match status" value="1"/>
</dbReference>
<dbReference type="EMBL" id="CAJPIZ010055737">
    <property type="protein sequence ID" value="CAG2123259.1"/>
    <property type="molecule type" value="Genomic_DNA"/>
</dbReference>
<dbReference type="OrthoDB" id="7862313at2759"/>
<accession>A0A7R9M076</accession>
<sequence length="145" mass="17160">MDLSTEHVKNMLEVKAYHSLLQKDQLKDQMKQKSVFVGYSEGAINYLPTYKYDPGTDNWDSSEKSRPPAWCDRILWRTKQPTEQLQYRSHPKMMISDHKPVSALFEASIKVIDDKKYRKIYEEVMKKLDKLENEFLPQVAVDKME</sequence>
<dbReference type="SUPFAM" id="SSF56219">
    <property type="entry name" value="DNase I-like"/>
    <property type="match status" value="1"/>
</dbReference>
<proteinExistence type="predicted"/>
<dbReference type="InterPro" id="IPR013783">
    <property type="entry name" value="Ig-like_fold"/>
</dbReference>
<dbReference type="Pfam" id="PF22669">
    <property type="entry name" value="Exo_endo_phos2"/>
    <property type="match status" value="1"/>
</dbReference>